<organism evidence="2 3">
    <name type="scientific">Euplotes crassus</name>
    <dbReference type="NCBI Taxonomy" id="5936"/>
    <lineage>
        <taxon>Eukaryota</taxon>
        <taxon>Sar</taxon>
        <taxon>Alveolata</taxon>
        <taxon>Ciliophora</taxon>
        <taxon>Intramacronucleata</taxon>
        <taxon>Spirotrichea</taxon>
        <taxon>Hypotrichia</taxon>
        <taxon>Euplotida</taxon>
        <taxon>Euplotidae</taxon>
        <taxon>Moneuplotes</taxon>
    </lineage>
</organism>
<dbReference type="EMBL" id="CAMPGE010026333">
    <property type="protein sequence ID" value="CAI2384027.1"/>
    <property type="molecule type" value="Genomic_DNA"/>
</dbReference>
<evidence type="ECO:0000313" key="2">
    <source>
        <dbReference type="EMBL" id="CAI2384027.1"/>
    </source>
</evidence>
<protein>
    <submittedName>
        <fullName evidence="2">Uncharacterized protein</fullName>
    </submittedName>
</protein>
<dbReference type="AlphaFoldDB" id="A0AAD1Y3L3"/>
<feature type="region of interest" description="Disordered" evidence="1">
    <location>
        <begin position="1"/>
        <end position="30"/>
    </location>
</feature>
<gene>
    <name evidence="2" type="ORF">ECRASSUSDP1_LOCUS25546</name>
</gene>
<accession>A0AAD1Y3L3</accession>
<evidence type="ECO:0000313" key="3">
    <source>
        <dbReference type="Proteomes" id="UP001295684"/>
    </source>
</evidence>
<feature type="compositionally biased region" description="Polar residues" evidence="1">
    <location>
        <begin position="1"/>
        <end position="17"/>
    </location>
</feature>
<comment type="caution">
    <text evidence="2">The sequence shown here is derived from an EMBL/GenBank/DDBJ whole genome shotgun (WGS) entry which is preliminary data.</text>
</comment>
<reference evidence="2" key="1">
    <citation type="submission" date="2023-07" db="EMBL/GenBank/DDBJ databases">
        <authorList>
            <consortium name="AG Swart"/>
            <person name="Singh M."/>
            <person name="Singh A."/>
            <person name="Seah K."/>
            <person name="Emmerich C."/>
        </authorList>
    </citation>
    <scope>NUCLEOTIDE SEQUENCE</scope>
    <source>
        <strain evidence="2">DP1</strain>
    </source>
</reference>
<evidence type="ECO:0000256" key="1">
    <source>
        <dbReference type="SAM" id="MobiDB-lite"/>
    </source>
</evidence>
<dbReference type="Proteomes" id="UP001295684">
    <property type="component" value="Unassembled WGS sequence"/>
</dbReference>
<keyword evidence="3" id="KW-1185">Reference proteome</keyword>
<proteinExistence type="predicted"/>
<sequence>MSLLSLSQISSPDSLESTSKKNQRTSSDSDNVLKYTFKTKVLETTNRSLLMKIRQKQSVSKQIQQLNSELSPRFRLSKLDLEDIENSRVLRPGEWGAKLSVQLMRNIKKEERRKLYYKNRVRYLKRSNRKEKNKSVGF</sequence>
<name>A0AAD1Y3L3_EUPCR</name>